<sequence length="90" mass="9833">MASFHNWRRSSQSRLVICTSFPLCFLDLYNSTGRCFAGCFTTDSSRSHDTSGDFLGLVVKSSPPMANATDRILPADSSSGLKLHLSKNQS</sequence>
<protein>
    <submittedName>
        <fullName evidence="1">Uncharacterized protein</fullName>
    </submittedName>
</protein>
<comment type="caution">
    <text evidence="1">The sequence shown here is derived from an EMBL/GenBank/DDBJ whole genome shotgun (WGS) entry which is preliminary data.</text>
</comment>
<evidence type="ECO:0000313" key="2">
    <source>
        <dbReference type="Proteomes" id="UP000235388"/>
    </source>
</evidence>
<organism evidence="1 2">
    <name type="scientific">Puccinia coronata f. sp. avenae</name>
    <dbReference type="NCBI Taxonomy" id="200324"/>
    <lineage>
        <taxon>Eukaryota</taxon>
        <taxon>Fungi</taxon>
        <taxon>Dikarya</taxon>
        <taxon>Basidiomycota</taxon>
        <taxon>Pucciniomycotina</taxon>
        <taxon>Pucciniomycetes</taxon>
        <taxon>Pucciniales</taxon>
        <taxon>Pucciniaceae</taxon>
        <taxon>Puccinia</taxon>
    </lineage>
</organism>
<name>A0A2N5W5Q9_9BASI</name>
<reference evidence="1 2" key="1">
    <citation type="submission" date="2017-11" db="EMBL/GenBank/DDBJ databases">
        <title>De novo assembly and phasing of dikaryotic genomes from two isolates of Puccinia coronata f. sp. avenae, the causal agent of oat crown rust.</title>
        <authorList>
            <person name="Miller M.E."/>
            <person name="Zhang Y."/>
            <person name="Omidvar V."/>
            <person name="Sperschneider J."/>
            <person name="Schwessinger B."/>
            <person name="Raley C."/>
            <person name="Palmer J.M."/>
            <person name="Garnica D."/>
            <person name="Upadhyaya N."/>
            <person name="Rathjen J."/>
            <person name="Taylor J.M."/>
            <person name="Park R.F."/>
            <person name="Dodds P.N."/>
            <person name="Hirsch C.D."/>
            <person name="Kianian S.F."/>
            <person name="Figueroa M."/>
        </authorList>
    </citation>
    <scope>NUCLEOTIDE SEQUENCE [LARGE SCALE GENOMIC DNA]</scope>
    <source>
        <strain evidence="1">12NC29</strain>
    </source>
</reference>
<evidence type="ECO:0000313" key="1">
    <source>
        <dbReference type="EMBL" id="PLW57576.1"/>
    </source>
</evidence>
<proteinExistence type="predicted"/>
<accession>A0A2N5W5Q9</accession>
<dbReference type="AlphaFoldDB" id="A0A2N5W5Q9"/>
<dbReference type="Proteomes" id="UP000235388">
    <property type="component" value="Unassembled WGS sequence"/>
</dbReference>
<dbReference type="EMBL" id="PGCJ01000009">
    <property type="protein sequence ID" value="PLW57576.1"/>
    <property type="molecule type" value="Genomic_DNA"/>
</dbReference>
<keyword evidence="2" id="KW-1185">Reference proteome</keyword>
<gene>
    <name evidence="1" type="ORF">PCANC_01170</name>
</gene>